<reference evidence="1 2" key="1">
    <citation type="submission" date="2020-05" db="EMBL/GenBank/DDBJ databases">
        <title>Gimesia benthica sp. nov., a novel planctomycete isolated from a deep-sea water sample of the Northwest Indian Ocean.</title>
        <authorList>
            <person name="Wang J."/>
            <person name="Ruan C."/>
            <person name="Song L."/>
            <person name="Zhu Y."/>
            <person name="Li A."/>
            <person name="Zheng X."/>
            <person name="Wang L."/>
            <person name="Lu Z."/>
            <person name="Huang Y."/>
            <person name="Du W."/>
            <person name="Zhou Y."/>
            <person name="Huang L."/>
            <person name="Dai X."/>
        </authorList>
    </citation>
    <scope>NUCLEOTIDE SEQUENCE [LARGE SCALE GENOMIC DNA]</scope>
    <source>
        <strain evidence="1 2">YYQ-30</strain>
    </source>
</reference>
<evidence type="ECO:0000313" key="2">
    <source>
        <dbReference type="Proteomes" id="UP000572377"/>
    </source>
</evidence>
<sequence length="305" mass="32724">MTERRVFDTVLIVDWSARSSASPKRGAADAIWWAVARGGAVEKPVYVRTRAEAVEQLGGFLAAEADAGRRVLAGFDFAFGYPAGLAALLTGRDHALALWEWLAREVRDGPDNANNRYAVAEAMNAAFDGLGPFWGRPQGWNHPGIPVRASARHGAHPPERRITEGRVPGAKSVWQLAYAGAVGSQVLLGLPALERLRNDPRLAGRIGVWPFDNGFDLPEAGIVLAEIYPSLLQREVRARMAPGQVLDAAQVATLSLALHRFDIAEGLSPLFSPPPGLSDAEFRAVTREEGWILGAGAADVLSSAL</sequence>
<comment type="caution">
    <text evidence="1">The sequence shown here is derived from an EMBL/GenBank/DDBJ whole genome shotgun (WGS) entry which is preliminary data.</text>
</comment>
<name>A0A849L043_9RHOB</name>
<protein>
    <recommendedName>
        <fullName evidence="3">Cobalamin biosynthesis protein CbiG</fullName>
    </recommendedName>
</protein>
<organism evidence="1 2">
    <name type="scientific">Halovulum dunhuangense</name>
    <dbReference type="NCBI Taxonomy" id="1505036"/>
    <lineage>
        <taxon>Bacteria</taxon>
        <taxon>Pseudomonadati</taxon>
        <taxon>Pseudomonadota</taxon>
        <taxon>Alphaproteobacteria</taxon>
        <taxon>Rhodobacterales</taxon>
        <taxon>Paracoccaceae</taxon>
        <taxon>Halovulum</taxon>
    </lineage>
</organism>
<evidence type="ECO:0008006" key="3">
    <source>
        <dbReference type="Google" id="ProtNLM"/>
    </source>
</evidence>
<keyword evidence="2" id="KW-1185">Reference proteome</keyword>
<proteinExistence type="predicted"/>
<accession>A0A849L043</accession>
<evidence type="ECO:0000313" key="1">
    <source>
        <dbReference type="EMBL" id="NNU79110.1"/>
    </source>
</evidence>
<dbReference type="EMBL" id="JABFBC010000001">
    <property type="protein sequence ID" value="NNU79110.1"/>
    <property type="molecule type" value="Genomic_DNA"/>
</dbReference>
<dbReference type="AlphaFoldDB" id="A0A849L043"/>
<dbReference type="RefSeq" id="WP_171321815.1">
    <property type="nucleotide sequence ID" value="NZ_JABFBC010000001.1"/>
</dbReference>
<dbReference type="Proteomes" id="UP000572377">
    <property type="component" value="Unassembled WGS sequence"/>
</dbReference>
<gene>
    <name evidence="1" type="ORF">HMH01_01545</name>
</gene>